<dbReference type="GO" id="GO:0005524">
    <property type="term" value="F:ATP binding"/>
    <property type="evidence" value="ECO:0007669"/>
    <property type="project" value="UniProtKB-UniRule"/>
</dbReference>
<dbReference type="InterPro" id="IPR036390">
    <property type="entry name" value="WH_DNA-bd_sf"/>
</dbReference>
<dbReference type="Pfam" id="PF09079">
    <property type="entry name" value="WHD_Cdc6"/>
    <property type="match status" value="1"/>
</dbReference>
<dbReference type="eggNOG" id="arCOG00471">
    <property type="taxonomic scope" value="Archaea"/>
</dbReference>
<sequence length="478" mass="52843">MGVFISVMVASIRSQHLLFEIGISGQRTSQAVNHNPSETLGTNDDGSDSEPSIVDDILDGERKTVFEDKQLVDSNTIVDHNRIYGRDEQLAAEARAFRDTLDGERPPDLLLYGPSGTGKTLTVKAVAEKVKDRALQNSIDFDFVAVNFKTMESHSLDRAVWKLGYQTAEKAGVAWDIPRKGVSTDAKYVRLYEIVDRHFDALVFILDEIDTLTGHAGADEPAYSRLLYSLSRVMAEQHVDTLVSTVVITNHPKFRENLDSRTDSSYNPTGIHFSDYDANELIEILNRRRDAFKDGALDEGVVELVAAYGAKNEGDARRAIDLLRDAGEIANRNGETVVTEQHVHAANDSVVKNRVLEIVGGMSLQKKLSLYAAAIVADVSDGTAPSPAVYTLYREICQRSDRDVYTQETVNSHINKAGTYGVLESERTSDGFKSGVHLVFAFTEPVDAVIETLEEDDVFDDIELATVRSIARRALRNT</sequence>
<evidence type="ECO:0000256" key="4">
    <source>
        <dbReference type="ARBA" id="ARBA00022840"/>
    </source>
</evidence>
<dbReference type="Gene3D" id="1.10.8.60">
    <property type="match status" value="1"/>
</dbReference>
<feature type="region of interest" description="Disordered" evidence="6">
    <location>
        <begin position="28"/>
        <end position="51"/>
    </location>
</feature>
<dbReference type="GO" id="GO:0006260">
    <property type="term" value="P:DNA replication"/>
    <property type="evidence" value="ECO:0007669"/>
    <property type="project" value="UniProtKB-UniRule"/>
</dbReference>
<dbReference type="FunFam" id="1.10.8.60:FF:000073">
    <property type="entry name" value="ORC1-type DNA replication protein"/>
    <property type="match status" value="1"/>
</dbReference>
<feature type="compositionally biased region" description="Polar residues" evidence="6">
    <location>
        <begin position="28"/>
        <end position="44"/>
    </location>
</feature>
<organism evidence="8 9">
    <name type="scientific">Natronococcus occultus SP4</name>
    <dbReference type="NCBI Taxonomy" id="694430"/>
    <lineage>
        <taxon>Archaea</taxon>
        <taxon>Methanobacteriati</taxon>
        <taxon>Methanobacteriota</taxon>
        <taxon>Stenosarchaea group</taxon>
        <taxon>Halobacteria</taxon>
        <taxon>Halobacteriales</taxon>
        <taxon>Natrialbaceae</taxon>
        <taxon>Natronococcus</taxon>
    </lineage>
</organism>
<dbReference type="InterPro" id="IPR003959">
    <property type="entry name" value="ATPase_AAA_core"/>
</dbReference>
<dbReference type="PANTHER" id="PTHR10763">
    <property type="entry name" value="CELL DIVISION CONTROL PROTEIN 6-RELATED"/>
    <property type="match status" value="1"/>
</dbReference>
<dbReference type="CDD" id="cd00009">
    <property type="entry name" value="AAA"/>
    <property type="match status" value="1"/>
</dbReference>
<dbReference type="GO" id="GO:0016887">
    <property type="term" value="F:ATP hydrolysis activity"/>
    <property type="evidence" value="ECO:0007669"/>
    <property type="project" value="InterPro"/>
</dbReference>
<dbReference type="KEGG" id="nou:Natoc_0264"/>
<gene>
    <name evidence="8" type="ORF">Natoc_0264</name>
</gene>
<dbReference type="HOGENOM" id="CLU_025112_2_0_2"/>
<reference evidence="8 9" key="1">
    <citation type="submission" date="2012-11" db="EMBL/GenBank/DDBJ databases">
        <title>FINISHED of Natronococcus occultus SP4, DSM 3396.</title>
        <authorList>
            <consortium name="DOE Joint Genome Institute"/>
            <person name="Eisen J."/>
            <person name="Huntemann M."/>
            <person name="Wei C.-L."/>
            <person name="Han J."/>
            <person name="Detter J.C."/>
            <person name="Han C."/>
            <person name="Tapia R."/>
            <person name="Chen A."/>
            <person name="Kyrpides N."/>
            <person name="Mavromatis K."/>
            <person name="Markowitz V."/>
            <person name="Szeto E."/>
            <person name="Ivanova N."/>
            <person name="Mikhailova N."/>
            <person name="Ovchinnikova G."/>
            <person name="Pagani I."/>
            <person name="Pati A."/>
            <person name="Goodwin L."/>
            <person name="Nordberg H.P."/>
            <person name="Cantor M.N."/>
            <person name="Hua S.X."/>
            <person name="Woyke T."/>
            <person name="Eisen J."/>
            <person name="Klenk H.-P."/>
            <person name="Klenk H.-P."/>
        </authorList>
    </citation>
    <scope>NUCLEOTIDE SEQUENCE [LARGE SCALE GENOMIC DNA]</scope>
    <source>
        <strain evidence="8 9">SP4</strain>
    </source>
</reference>
<protein>
    <recommendedName>
        <fullName evidence="5">ORC1-type DNA replication protein</fullName>
    </recommendedName>
</protein>
<evidence type="ECO:0000256" key="3">
    <source>
        <dbReference type="ARBA" id="ARBA00022741"/>
    </source>
</evidence>
<keyword evidence="2 5" id="KW-0235">DNA replication</keyword>
<dbReference type="STRING" id="694430.Natoc_0264"/>
<dbReference type="PANTHER" id="PTHR10763:SF22">
    <property type="entry name" value="ORC1-TYPE DNA REPLICATION PROTEIN"/>
    <property type="match status" value="1"/>
</dbReference>
<evidence type="ECO:0000256" key="2">
    <source>
        <dbReference type="ARBA" id="ARBA00022705"/>
    </source>
</evidence>
<dbReference type="AlphaFoldDB" id="L0JVI6"/>
<comment type="function">
    <text evidence="5">Involved in regulation of DNA replication.</text>
</comment>
<feature type="binding site" evidence="5">
    <location>
        <position position="276"/>
    </location>
    <ligand>
        <name>ATP</name>
        <dbReference type="ChEBI" id="CHEBI:30616"/>
    </ligand>
</feature>
<dbReference type="InterPro" id="IPR036388">
    <property type="entry name" value="WH-like_DNA-bd_sf"/>
</dbReference>
<dbReference type="InterPro" id="IPR003593">
    <property type="entry name" value="AAA+_ATPase"/>
</dbReference>
<dbReference type="HAMAP" id="MF_01407">
    <property type="entry name" value="ORC1_type_DNA_replic_protein"/>
    <property type="match status" value="1"/>
</dbReference>
<dbReference type="Gene3D" id="3.40.50.300">
    <property type="entry name" value="P-loop containing nucleotide triphosphate hydrolases"/>
    <property type="match status" value="1"/>
</dbReference>
<evidence type="ECO:0000313" key="8">
    <source>
        <dbReference type="EMBL" id="AGB36139.1"/>
    </source>
</evidence>
<evidence type="ECO:0000256" key="5">
    <source>
        <dbReference type="HAMAP-Rule" id="MF_01407"/>
    </source>
</evidence>
<accession>L0JVI6</accession>
<name>L0JVI6_9EURY</name>
<comment type="similarity">
    <text evidence="1 5">Belongs to the CDC6/cdc18 family.</text>
</comment>
<evidence type="ECO:0000259" key="7">
    <source>
        <dbReference type="SMART" id="SM00382"/>
    </source>
</evidence>
<dbReference type="Proteomes" id="UP000010878">
    <property type="component" value="Chromosome"/>
</dbReference>
<proteinExistence type="inferred from homology"/>
<evidence type="ECO:0000313" key="9">
    <source>
        <dbReference type="Proteomes" id="UP000010878"/>
    </source>
</evidence>
<dbReference type="Pfam" id="PF22703">
    <property type="entry name" value="Cdc6_lid"/>
    <property type="match status" value="1"/>
</dbReference>
<keyword evidence="4 5" id="KW-0067">ATP-binding</keyword>
<feature type="binding site" evidence="5">
    <location>
        <begin position="117"/>
        <end position="121"/>
    </location>
    <ligand>
        <name>ATP</name>
        <dbReference type="ChEBI" id="CHEBI:30616"/>
    </ligand>
</feature>
<dbReference type="InterPro" id="IPR027417">
    <property type="entry name" value="P-loop_NTPase"/>
</dbReference>
<dbReference type="SMART" id="SM00382">
    <property type="entry name" value="AAA"/>
    <property type="match status" value="1"/>
</dbReference>
<dbReference type="EMBL" id="CP003929">
    <property type="protein sequence ID" value="AGB36139.1"/>
    <property type="molecule type" value="Genomic_DNA"/>
</dbReference>
<dbReference type="CDD" id="cd08768">
    <property type="entry name" value="Cdc6_C"/>
    <property type="match status" value="1"/>
</dbReference>
<evidence type="ECO:0000256" key="1">
    <source>
        <dbReference type="ARBA" id="ARBA00006184"/>
    </source>
</evidence>
<feature type="domain" description="AAA+ ATPase" evidence="7">
    <location>
        <begin position="105"/>
        <end position="295"/>
    </location>
</feature>
<feature type="binding site" evidence="5">
    <location>
        <position position="288"/>
    </location>
    <ligand>
        <name>ATP</name>
        <dbReference type="ChEBI" id="CHEBI:30616"/>
    </ligand>
</feature>
<dbReference type="Pfam" id="PF00004">
    <property type="entry name" value="AAA"/>
    <property type="match status" value="1"/>
</dbReference>
<dbReference type="InterPro" id="IPR050311">
    <property type="entry name" value="ORC1/CDC6"/>
</dbReference>
<dbReference type="InterPro" id="IPR015163">
    <property type="entry name" value="Cdc6_C"/>
</dbReference>
<keyword evidence="9" id="KW-1185">Reference proteome</keyword>
<dbReference type="InterPro" id="IPR055237">
    <property type="entry name" value="Cdc6_lid"/>
</dbReference>
<dbReference type="InterPro" id="IPR014277">
    <property type="entry name" value="Orc1/Cdc6_arc"/>
</dbReference>
<dbReference type="Gene3D" id="1.10.10.10">
    <property type="entry name" value="Winged helix-like DNA-binding domain superfamily/Winged helix DNA-binding domain"/>
    <property type="match status" value="1"/>
</dbReference>
<evidence type="ECO:0000256" key="6">
    <source>
        <dbReference type="SAM" id="MobiDB-lite"/>
    </source>
</evidence>
<keyword evidence="3 5" id="KW-0547">Nucleotide-binding</keyword>
<dbReference type="NCBIfam" id="TIGR02928">
    <property type="entry name" value="orc1/cdc6 family replication initiation protein"/>
    <property type="match status" value="1"/>
</dbReference>
<dbReference type="SUPFAM" id="SSF52540">
    <property type="entry name" value="P-loop containing nucleoside triphosphate hydrolases"/>
    <property type="match status" value="1"/>
</dbReference>
<dbReference type="SUPFAM" id="SSF46785">
    <property type="entry name" value="Winged helix' DNA-binding domain"/>
    <property type="match status" value="1"/>
</dbReference>